<sequence>MAESEQKKPLKERIADKIVPNSEARTGSGMTDGVGHGNKTSDGYRKDSIRGKAMEGIGSVVNHEGLQSKGQDLRRQSGWEG</sequence>
<feature type="compositionally biased region" description="Basic and acidic residues" evidence="1">
    <location>
        <begin position="71"/>
        <end position="81"/>
    </location>
</feature>
<feature type="region of interest" description="Disordered" evidence="1">
    <location>
        <begin position="1"/>
        <end position="81"/>
    </location>
</feature>
<gene>
    <name evidence="2" type="ORF">JX265_006172</name>
</gene>
<evidence type="ECO:0000313" key="3">
    <source>
        <dbReference type="Proteomes" id="UP000829685"/>
    </source>
</evidence>
<dbReference type="AlphaFoldDB" id="A0A9P9WN68"/>
<dbReference type="OrthoDB" id="203279at2759"/>
<protein>
    <submittedName>
        <fullName evidence="2">Uncharacterized protein</fullName>
    </submittedName>
</protein>
<organism evidence="2 3">
    <name type="scientific">Neoarthrinium moseri</name>
    <dbReference type="NCBI Taxonomy" id="1658444"/>
    <lineage>
        <taxon>Eukaryota</taxon>
        <taxon>Fungi</taxon>
        <taxon>Dikarya</taxon>
        <taxon>Ascomycota</taxon>
        <taxon>Pezizomycotina</taxon>
        <taxon>Sordariomycetes</taxon>
        <taxon>Xylariomycetidae</taxon>
        <taxon>Amphisphaeriales</taxon>
        <taxon>Apiosporaceae</taxon>
        <taxon>Neoarthrinium</taxon>
    </lineage>
</organism>
<proteinExistence type="predicted"/>
<accession>A0A9P9WN68</accession>
<feature type="compositionally biased region" description="Basic and acidic residues" evidence="1">
    <location>
        <begin position="42"/>
        <end position="53"/>
    </location>
</feature>
<feature type="compositionally biased region" description="Basic and acidic residues" evidence="1">
    <location>
        <begin position="1"/>
        <end position="16"/>
    </location>
</feature>
<evidence type="ECO:0000313" key="2">
    <source>
        <dbReference type="EMBL" id="KAI1871132.1"/>
    </source>
</evidence>
<evidence type="ECO:0000256" key="1">
    <source>
        <dbReference type="SAM" id="MobiDB-lite"/>
    </source>
</evidence>
<reference evidence="2" key="1">
    <citation type="submission" date="2021-03" db="EMBL/GenBank/DDBJ databases">
        <title>Revisited historic fungal species revealed as producer of novel bioactive compounds through whole genome sequencing and comparative genomics.</title>
        <authorList>
            <person name="Vignolle G.A."/>
            <person name="Hochenegger N."/>
            <person name="Mach R.L."/>
            <person name="Mach-Aigner A.R."/>
            <person name="Javad Rahimi M."/>
            <person name="Salim K.A."/>
            <person name="Chan C.M."/>
            <person name="Lim L.B.L."/>
            <person name="Cai F."/>
            <person name="Druzhinina I.S."/>
            <person name="U'Ren J.M."/>
            <person name="Derntl C."/>
        </authorList>
    </citation>
    <scope>NUCLEOTIDE SEQUENCE</scope>
    <source>
        <strain evidence="2">TUCIM 5799</strain>
    </source>
</reference>
<comment type="caution">
    <text evidence="2">The sequence shown here is derived from an EMBL/GenBank/DDBJ whole genome shotgun (WGS) entry which is preliminary data.</text>
</comment>
<name>A0A9P9WN68_9PEZI</name>
<dbReference type="Proteomes" id="UP000829685">
    <property type="component" value="Unassembled WGS sequence"/>
</dbReference>
<keyword evidence="3" id="KW-1185">Reference proteome</keyword>
<dbReference type="EMBL" id="JAFIMR010000013">
    <property type="protein sequence ID" value="KAI1871132.1"/>
    <property type="molecule type" value="Genomic_DNA"/>
</dbReference>